<dbReference type="EMBL" id="NESN01000002">
    <property type="protein sequence ID" value="PUE54329.1"/>
    <property type="molecule type" value="Genomic_DNA"/>
</dbReference>
<feature type="domain" description="Thioredoxin" evidence="6">
    <location>
        <begin position="29"/>
        <end position="198"/>
    </location>
</feature>
<dbReference type="AlphaFoldDB" id="A0A315EB48"/>
<evidence type="ECO:0000313" key="8">
    <source>
        <dbReference type="Proteomes" id="UP000250790"/>
    </source>
</evidence>
<name>A0A315EB48_9BURK</name>
<dbReference type="PANTHER" id="PTHR11592:SF44">
    <property type="entry name" value="GLUTATHIONE PEROXIDASE"/>
    <property type="match status" value="1"/>
</dbReference>
<keyword evidence="8" id="KW-1185">Reference proteome</keyword>
<keyword evidence="2 5" id="KW-0575">Peroxidase</keyword>
<dbReference type="Proteomes" id="UP000250790">
    <property type="component" value="Unassembled WGS sequence"/>
</dbReference>
<feature type="active site" evidence="4">
    <location>
        <position position="78"/>
    </location>
</feature>
<dbReference type="PANTHER" id="PTHR11592">
    <property type="entry name" value="GLUTATHIONE PEROXIDASE"/>
    <property type="match status" value="1"/>
</dbReference>
<dbReference type="PROSITE" id="PS51352">
    <property type="entry name" value="THIOREDOXIN_2"/>
    <property type="match status" value="1"/>
</dbReference>
<dbReference type="InterPro" id="IPR029759">
    <property type="entry name" value="GPX_AS"/>
</dbReference>
<sequence>MNHSWVKQWGGSLLMAVLAAVLGLGLDMAQANPQAAAQTAVCPAILNHSFDRLQDEKPQSLCQYAGRVVLVVNTASFCGFTSQYKGLEALNTQYKDQGLVVLGFPSNDFAQEKGSNKDIAAFCESTFGVKFPMFTKTQVTGEGAAPLFKQLTAQTGQKPRWNFHKYLIGRDGKVIDQYSSMTGPESKTLLSAIDKALKAKP</sequence>
<dbReference type="RefSeq" id="WP_108312290.1">
    <property type="nucleotide sequence ID" value="NZ_NESN01000002.1"/>
</dbReference>
<dbReference type="PROSITE" id="PS00460">
    <property type="entry name" value="GLUTATHIONE_PEROXID_1"/>
    <property type="match status" value="1"/>
</dbReference>
<protein>
    <recommendedName>
        <fullName evidence="5">Glutathione peroxidase</fullName>
    </recommendedName>
</protein>
<dbReference type="CDD" id="cd00340">
    <property type="entry name" value="GSH_Peroxidase"/>
    <property type="match status" value="1"/>
</dbReference>
<evidence type="ECO:0000256" key="2">
    <source>
        <dbReference type="ARBA" id="ARBA00022559"/>
    </source>
</evidence>
<comment type="caution">
    <text evidence="7">The sequence shown here is derived from an EMBL/GenBank/DDBJ whole genome shotgun (WGS) entry which is preliminary data.</text>
</comment>
<dbReference type="PRINTS" id="PR01011">
    <property type="entry name" value="GLUTPROXDASE"/>
</dbReference>
<reference evidence="7 8" key="1">
    <citation type="submission" date="2017-04" db="EMBL/GenBank/DDBJ databases">
        <title>Unexpected and diverse lifestyles within the genus Limnohabitans.</title>
        <authorList>
            <person name="Kasalicky V."/>
            <person name="Mehrshad M."/>
            <person name="Andrei S.-A."/>
            <person name="Salcher M."/>
            <person name="Kratochvilova H."/>
            <person name="Simek K."/>
            <person name="Ghai R."/>
        </authorList>
    </citation>
    <scope>NUCLEOTIDE SEQUENCE [LARGE SCALE GENOMIC DNA]</scope>
    <source>
        <strain evidence="7 8">II-B4</strain>
    </source>
</reference>
<gene>
    <name evidence="7" type="ORF">B9Z37_07210</name>
</gene>
<dbReference type="PROSITE" id="PS51355">
    <property type="entry name" value="GLUTATHIONE_PEROXID_3"/>
    <property type="match status" value="1"/>
</dbReference>
<dbReference type="Gene3D" id="3.40.30.10">
    <property type="entry name" value="Glutaredoxin"/>
    <property type="match status" value="1"/>
</dbReference>
<dbReference type="PIRSF" id="PIRSF000303">
    <property type="entry name" value="Glutathion_perox"/>
    <property type="match status" value="1"/>
</dbReference>
<accession>A0A315EB48</accession>
<evidence type="ECO:0000256" key="3">
    <source>
        <dbReference type="ARBA" id="ARBA00023002"/>
    </source>
</evidence>
<dbReference type="GO" id="GO:0004601">
    <property type="term" value="F:peroxidase activity"/>
    <property type="evidence" value="ECO:0007669"/>
    <property type="project" value="UniProtKB-KW"/>
</dbReference>
<evidence type="ECO:0000259" key="6">
    <source>
        <dbReference type="PROSITE" id="PS51352"/>
    </source>
</evidence>
<dbReference type="OrthoDB" id="9785502at2"/>
<evidence type="ECO:0000256" key="4">
    <source>
        <dbReference type="PIRSR" id="PIRSR000303-1"/>
    </source>
</evidence>
<dbReference type="InterPro" id="IPR000889">
    <property type="entry name" value="Glutathione_peroxidase"/>
</dbReference>
<proteinExistence type="inferred from homology"/>
<keyword evidence="3 5" id="KW-0560">Oxidoreductase</keyword>
<dbReference type="SUPFAM" id="SSF52833">
    <property type="entry name" value="Thioredoxin-like"/>
    <property type="match status" value="1"/>
</dbReference>
<dbReference type="InterPro" id="IPR013766">
    <property type="entry name" value="Thioredoxin_domain"/>
</dbReference>
<dbReference type="Pfam" id="PF00255">
    <property type="entry name" value="GSHPx"/>
    <property type="match status" value="1"/>
</dbReference>
<dbReference type="GO" id="GO:0034599">
    <property type="term" value="P:cellular response to oxidative stress"/>
    <property type="evidence" value="ECO:0007669"/>
    <property type="project" value="TreeGrafter"/>
</dbReference>
<evidence type="ECO:0000313" key="7">
    <source>
        <dbReference type="EMBL" id="PUE54329.1"/>
    </source>
</evidence>
<dbReference type="InterPro" id="IPR036249">
    <property type="entry name" value="Thioredoxin-like_sf"/>
</dbReference>
<comment type="similarity">
    <text evidence="1 5">Belongs to the glutathione peroxidase family.</text>
</comment>
<evidence type="ECO:0000256" key="1">
    <source>
        <dbReference type="ARBA" id="ARBA00006926"/>
    </source>
</evidence>
<evidence type="ECO:0000256" key="5">
    <source>
        <dbReference type="RuleBase" id="RU000499"/>
    </source>
</evidence>
<organism evidence="7 8">
    <name type="scientific">Limnohabitans parvus II-B4</name>
    <dbReference type="NCBI Taxonomy" id="1293052"/>
    <lineage>
        <taxon>Bacteria</taxon>
        <taxon>Pseudomonadati</taxon>
        <taxon>Pseudomonadota</taxon>
        <taxon>Betaproteobacteria</taxon>
        <taxon>Burkholderiales</taxon>
        <taxon>Comamonadaceae</taxon>
        <taxon>Limnohabitans</taxon>
    </lineage>
</organism>